<reference evidence="2 3" key="1">
    <citation type="submission" date="2019-07" db="EMBL/GenBank/DDBJ databases">
        <title>Whole genome shotgun sequence of Reyranella soli NBRC 108950.</title>
        <authorList>
            <person name="Hosoyama A."/>
            <person name="Uohara A."/>
            <person name="Ohji S."/>
            <person name="Ichikawa N."/>
        </authorList>
    </citation>
    <scope>NUCLEOTIDE SEQUENCE [LARGE SCALE GENOMIC DNA]</scope>
    <source>
        <strain evidence="2 3">NBRC 108950</strain>
    </source>
</reference>
<dbReference type="RefSeq" id="WP_147152790.1">
    <property type="nucleotide sequence ID" value="NZ_BKAJ01000091.1"/>
</dbReference>
<evidence type="ECO:0000259" key="1">
    <source>
        <dbReference type="Pfam" id="PF04909"/>
    </source>
</evidence>
<dbReference type="SUPFAM" id="SSF51556">
    <property type="entry name" value="Metallo-dependent hydrolases"/>
    <property type="match status" value="1"/>
</dbReference>
<name>A0A512NGB6_9HYPH</name>
<accession>A0A512NGB6</accession>
<dbReference type="Pfam" id="PF04909">
    <property type="entry name" value="Amidohydro_2"/>
    <property type="match status" value="1"/>
</dbReference>
<evidence type="ECO:0000313" key="2">
    <source>
        <dbReference type="EMBL" id="GEP57989.1"/>
    </source>
</evidence>
<protein>
    <recommendedName>
        <fullName evidence="1">Amidohydrolase-related domain-containing protein</fullName>
    </recommendedName>
</protein>
<sequence>MGMLSDEERASVSPARLIANPTPVPTQVVSSDEFMPVPQTERQKKVEARMNALADEYGKKNGLSRRRFFQTAAGMTTAFVAMNEVYGPIYGASPAEAKNVDLAQARADGLKDQFIMDVHTHFLRDDTRLEGFVRGREAVGKAGWNPDLVDKPQTIDDLKYPNWFKEVFLDSDTKVALISGSASEDPRDWFLTNEMKADARAKVNAAAGSKRLLSHAIFTPGYDGWMDEVDKCIATLKPDSWKGYTVGDNTNKDLARHPWRMDDEKLVYPFYEKIVKAGYDIVCVHKGLYPTSVEKRWPHLTPYATVDDVGKAAKDWPNIRFVIYHSAFRWTGAPGASAEGYAQFEKTGRIEWTTDLAEIPGKYGVSNVYADLGQIFAQTTVTEPRLCAALMGQLVKGMGVDHIVWGTDAVWTGAPQWQIEGLRRLEIPEDMRKKFGFAELGPADGPVKRAIFGENSAKMYRYEVKKAAWRDDRFAALKTDYERRGRDPSNLRYGFVAPT</sequence>
<dbReference type="PANTHER" id="PTHR42889">
    <property type="entry name" value="BLR3681 PROTEIN"/>
    <property type="match status" value="1"/>
</dbReference>
<dbReference type="InterPro" id="IPR032466">
    <property type="entry name" value="Metal_Hydrolase"/>
</dbReference>
<dbReference type="GO" id="GO:0016787">
    <property type="term" value="F:hydrolase activity"/>
    <property type="evidence" value="ECO:0007669"/>
    <property type="project" value="InterPro"/>
</dbReference>
<gene>
    <name evidence="2" type="ORF">RSO01_51550</name>
</gene>
<dbReference type="EMBL" id="BKAJ01000091">
    <property type="protein sequence ID" value="GEP57989.1"/>
    <property type="molecule type" value="Genomic_DNA"/>
</dbReference>
<organism evidence="2 3">
    <name type="scientific">Reyranella soli</name>
    <dbReference type="NCBI Taxonomy" id="1230389"/>
    <lineage>
        <taxon>Bacteria</taxon>
        <taxon>Pseudomonadati</taxon>
        <taxon>Pseudomonadota</taxon>
        <taxon>Alphaproteobacteria</taxon>
        <taxon>Hyphomicrobiales</taxon>
        <taxon>Reyranellaceae</taxon>
        <taxon>Reyranella</taxon>
    </lineage>
</organism>
<dbReference type="Gene3D" id="3.20.20.140">
    <property type="entry name" value="Metal-dependent hydrolases"/>
    <property type="match status" value="1"/>
</dbReference>
<dbReference type="AlphaFoldDB" id="A0A512NGB6"/>
<keyword evidence="3" id="KW-1185">Reference proteome</keyword>
<feature type="domain" description="Amidohydrolase-related" evidence="1">
    <location>
        <begin position="257"/>
        <end position="461"/>
    </location>
</feature>
<dbReference type="Proteomes" id="UP000321058">
    <property type="component" value="Unassembled WGS sequence"/>
</dbReference>
<dbReference type="PANTHER" id="PTHR42889:SF1">
    <property type="entry name" value="BLR3681 PROTEIN"/>
    <property type="match status" value="1"/>
</dbReference>
<dbReference type="OrthoDB" id="7325417at2"/>
<evidence type="ECO:0000313" key="3">
    <source>
        <dbReference type="Proteomes" id="UP000321058"/>
    </source>
</evidence>
<comment type="caution">
    <text evidence="2">The sequence shown here is derived from an EMBL/GenBank/DDBJ whole genome shotgun (WGS) entry which is preliminary data.</text>
</comment>
<proteinExistence type="predicted"/>
<dbReference type="InterPro" id="IPR006680">
    <property type="entry name" value="Amidohydro-rel"/>
</dbReference>